<dbReference type="GO" id="GO:0015833">
    <property type="term" value="P:peptide transport"/>
    <property type="evidence" value="ECO:0007669"/>
    <property type="project" value="UniProtKB-KW"/>
</dbReference>
<evidence type="ECO:0000256" key="3">
    <source>
        <dbReference type="ARBA" id="ARBA00022448"/>
    </source>
</evidence>
<gene>
    <name evidence="8" type="primary">oppA_1</name>
    <name evidence="8" type="ORF">NCTC10815_01318</name>
</gene>
<evidence type="ECO:0000256" key="1">
    <source>
        <dbReference type="ARBA" id="ARBA00004196"/>
    </source>
</evidence>
<evidence type="ECO:0000256" key="4">
    <source>
        <dbReference type="ARBA" id="ARBA00022729"/>
    </source>
</evidence>
<proteinExistence type="inferred from homology"/>
<dbReference type="PANTHER" id="PTHR30290:SF10">
    <property type="entry name" value="PERIPLASMIC OLIGOPEPTIDE-BINDING PROTEIN-RELATED"/>
    <property type="match status" value="1"/>
</dbReference>
<dbReference type="InterPro" id="IPR000914">
    <property type="entry name" value="SBP_5_dom"/>
</dbReference>
<dbReference type="GO" id="GO:0030288">
    <property type="term" value="C:outer membrane-bounded periplasmic space"/>
    <property type="evidence" value="ECO:0007669"/>
    <property type="project" value="UniProtKB-ARBA"/>
</dbReference>
<feature type="signal peptide" evidence="6">
    <location>
        <begin position="1"/>
        <end position="19"/>
    </location>
</feature>
<protein>
    <submittedName>
        <fullName evidence="8">Stage 0 sporulation protein KA</fullName>
    </submittedName>
</protein>
<comment type="subcellular location">
    <subcellularLocation>
        <location evidence="1">Cell envelope</location>
    </subcellularLocation>
</comment>
<evidence type="ECO:0000256" key="2">
    <source>
        <dbReference type="ARBA" id="ARBA00005695"/>
    </source>
</evidence>
<evidence type="ECO:0000313" key="9">
    <source>
        <dbReference type="Proteomes" id="UP000254879"/>
    </source>
</evidence>
<dbReference type="Gene3D" id="3.10.105.10">
    <property type="entry name" value="Dipeptide-binding Protein, Domain 3"/>
    <property type="match status" value="1"/>
</dbReference>
<dbReference type="SUPFAM" id="SSF53850">
    <property type="entry name" value="Periplasmic binding protein-like II"/>
    <property type="match status" value="1"/>
</dbReference>
<dbReference type="Pfam" id="PF00496">
    <property type="entry name" value="SBP_bac_5"/>
    <property type="match status" value="1"/>
</dbReference>
<keyword evidence="5" id="KW-0653">Protein transport</keyword>
<dbReference type="Proteomes" id="UP000254879">
    <property type="component" value="Unassembled WGS sequence"/>
</dbReference>
<feature type="domain" description="Solute-binding protein family 5" evidence="7">
    <location>
        <begin position="79"/>
        <end position="460"/>
    </location>
</feature>
<dbReference type="FunFam" id="3.90.76.10:FF:000001">
    <property type="entry name" value="Oligopeptide ABC transporter substrate-binding protein"/>
    <property type="match status" value="1"/>
</dbReference>
<comment type="similarity">
    <text evidence="2">Belongs to the bacterial solute-binding protein 5 family.</text>
</comment>
<keyword evidence="3" id="KW-0813">Transport</keyword>
<name>A0A378MCB6_LISGR</name>
<dbReference type="EMBL" id="UGPG01000001">
    <property type="protein sequence ID" value="STY44009.1"/>
    <property type="molecule type" value="Genomic_DNA"/>
</dbReference>
<keyword evidence="5" id="KW-0571">Peptide transport</keyword>
<evidence type="ECO:0000256" key="5">
    <source>
        <dbReference type="ARBA" id="ARBA00022856"/>
    </source>
</evidence>
<feature type="chain" id="PRO_5038662816" evidence="6">
    <location>
        <begin position="20"/>
        <end position="542"/>
    </location>
</feature>
<evidence type="ECO:0000256" key="6">
    <source>
        <dbReference type="SAM" id="SignalP"/>
    </source>
</evidence>
<dbReference type="PIRSF" id="PIRSF002741">
    <property type="entry name" value="MppA"/>
    <property type="match status" value="1"/>
</dbReference>
<dbReference type="RefSeq" id="WP_115345816.1">
    <property type="nucleotide sequence ID" value="NZ_UGPG01000001.1"/>
</dbReference>
<dbReference type="PANTHER" id="PTHR30290">
    <property type="entry name" value="PERIPLASMIC BINDING COMPONENT OF ABC TRANSPORTER"/>
    <property type="match status" value="1"/>
</dbReference>
<dbReference type="GO" id="GO:0043190">
    <property type="term" value="C:ATP-binding cassette (ABC) transporter complex"/>
    <property type="evidence" value="ECO:0007669"/>
    <property type="project" value="InterPro"/>
</dbReference>
<dbReference type="InterPro" id="IPR039424">
    <property type="entry name" value="SBP_5"/>
</dbReference>
<dbReference type="FunFam" id="3.10.105.10:FF:000001">
    <property type="entry name" value="Oligopeptide ABC transporter, oligopeptide-binding protein"/>
    <property type="match status" value="1"/>
</dbReference>
<evidence type="ECO:0000313" key="8">
    <source>
        <dbReference type="EMBL" id="STY44009.1"/>
    </source>
</evidence>
<accession>A0A378MCB6</accession>
<dbReference type="CDD" id="cd08504">
    <property type="entry name" value="PBP2_OppA"/>
    <property type="match status" value="1"/>
</dbReference>
<dbReference type="Gene3D" id="3.90.76.10">
    <property type="entry name" value="Dipeptide-binding Protein, Domain 1"/>
    <property type="match status" value="1"/>
</dbReference>
<dbReference type="GO" id="GO:1904680">
    <property type="term" value="F:peptide transmembrane transporter activity"/>
    <property type="evidence" value="ECO:0007669"/>
    <property type="project" value="TreeGrafter"/>
</dbReference>
<reference evidence="8 9" key="1">
    <citation type="submission" date="2018-06" db="EMBL/GenBank/DDBJ databases">
        <authorList>
            <consortium name="Pathogen Informatics"/>
            <person name="Doyle S."/>
        </authorList>
    </citation>
    <scope>NUCLEOTIDE SEQUENCE [LARGE SCALE GENOMIC DNA]</scope>
    <source>
        <strain evidence="9">NCTC 10815</strain>
    </source>
</reference>
<dbReference type="Gene3D" id="3.40.190.10">
    <property type="entry name" value="Periplasmic binding protein-like II"/>
    <property type="match status" value="1"/>
</dbReference>
<keyword evidence="4 6" id="KW-0732">Signal</keyword>
<dbReference type="PROSITE" id="PS51257">
    <property type="entry name" value="PROKAR_LIPOPROTEIN"/>
    <property type="match status" value="1"/>
</dbReference>
<dbReference type="AlphaFoldDB" id="A0A378MCB6"/>
<organism evidence="8 9">
    <name type="scientific">Listeria grayi</name>
    <name type="common">Listeria murrayi</name>
    <dbReference type="NCBI Taxonomy" id="1641"/>
    <lineage>
        <taxon>Bacteria</taxon>
        <taxon>Bacillati</taxon>
        <taxon>Bacillota</taxon>
        <taxon>Bacilli</taxon>
        <taxon>Bacillales</taxon>
        <taxon>Listeriaceae</taxon>
        <taxon>Listeria</taxon>
    </lineage>
</organism>
<dbReference type="InterPro" id="IPR030678">
    <property type="entry name" value="Peptide/Ni-bd"/>
</dbReference>
<sequence>MKKKIGLIMAIMVIGMVLAACGKGNDTKGANSDNKAIKVTAQGQIATLDSALYSDVFSSDAIGQIVEGLYLVDDNNNAVLGLAEKAPEISKDKKVYTYKIKDAKWANGDKVTANDFVFAFRKVADPKTASPSSNETDVFKNGEDVRNGKKPVKDLGVKAIDDSTLQLTLEHPTPYLAKLLTGTPFLPQNEKFVKAQKGKYGTSSDTVLANGPFVIKKWNGTGNSWEFDKNKTYYAKDDIKLNKVSVQVIKDIGAGVNLYQTKAADYTGLVENYAKKYRKDKDYHETPKSLIGYLGFNFKRTNTGNVHLRKALSMGFDKEGYTDTILSDGSKPLNGYIPEGFAKDPKNNEDFRKENGDLVTYDVKKAKAEWKQAKKELGKNKLTIELLASDTESSKQTVEFLQGEWEKNLPGLTVKVKNVPLKNRLQLNSAGDYDVFFGTWTPDYGDPINFLDGYITNGGINFPKYSNKEYDKGVAELDTKLAADPEARWQKMLALEKQLVQKDAVFAPVYQGATAYLLNSRVKGVQIFPFGRTVSYRNAYVK</sequence>
<evidence type="ECO:0000259" key="7">
    <source>
        <dbReference type="Pfam" id="PF00496"/>
    </source>
</evidence>